<dbReference type="AlphaFoldDB" id="A0AB39D2P0"/>
<gene>
    <name evidence="1" type="ORF">ABRZ04_04220</name>
</gene>
<organism evidence="1">
    <name type="scientific">Castellaniella ginsengisoli</name>
    <dbReference type="NCBI Taxonomy" id="546114"/>
    <lineage>
        <taxon>Bacteria</taxon>
        <taxon>Pseudomonadati</taxon>
        <taxon>Pseudomonadota</taxon>
        <taxon>Betaproteobacteria</taxon>
        <taxon>Burkholderiales</taxon>
        <taxon>Alcaligenaceae</taxon>
        <taxon>Castellaniella</taxon>
    </lineage>
</organism>
<evidence type="ECO:0000313" key="1">
    <source>
        <dbReference type="EMBL" id="XDJ48273.1"/>
    </source>
</evidence>
<protein>
    <submittedName>
        <fullName evidence="1">Uncharacterized protein</fullName>
    </submittedName>
</protein>
<dbReference type="RefSeq" id="WP_368640425.1">
    <property type="nucleotide sequence ID" value="NZ_CP158254.1"/>
</dbReference>
<dbReference type="EMBL" id="CP158254">
    <property type="protein sequence ID" value="XDJ48273.1"/>
    <property type="molecule type" value="Genomic_DNA"/>
</dbReference>
<reference evidence="1" key="1">
    <citation type="submission" date="2024-05" db="EMBL/GenBank/DDBJ databases">
        <authorList>
            <person name="Luo Y.-C."/>
            <person name="Nicholds J."/>
            <person name="Mortimer T."/>
            <person name="Maboni G."/>
        </authorList>
    </citation>
    <scope>NUCLEOTIDE SEQUENCE</scope>
    <source>
        <strain evidence="1">151836</strain>
    </source>
</reference>
<sequence>MSTRTIIEINHDHLTPDTCAALCRLVASLGSSHITGALNPGRVPINWSAGVRILAQRHHSEVLTLEVR</sequence>
<accession>A0AB39D2P0</accession>
<proteinExistence type="predicted"/>
<name>A0AB39D2P0_9BURK</name>